<reference evidence="3" key="1">
    <citation type="submission" date="2024-06" db="EMBL/GenBank/DDBJ databases">
        <authorList>
            <person name="Fan A."/>
            <person name="Zhang F.Y."/>
            <person name="Zhang L."/>
        </authorList>
    </citation>
    <scope>NUCLEOTIDE SEQUENCE</scope>
    <source>
        <strain evidence="3">Y61</strain>
    </source>
</reference>
<dbReference type="Pfam" id="PF18731">
    <property type="entry name" value="HEPN_Swt1"/>
    <property type="match status" value="1"/>
</dbReference>
<organism evidence="3">
    <name type="scientific">Sporolactobacillus sp. Y61</name>
    <dbReference type="NCBI Taxonomy" id="3160863"/>
    <lineage>
        <taxon>Bacteria</taxon>
        <taxon>Bacillati</taxon>
        <taxon>Bacillota</taxon>
        <taxon>Bacilli</taxon>
        <taxon>Bacillales</taxon>
        <taxon>Sporolactobacillaceae</taxon>
        <taxon>Sporolactobacillus</taxon>
    </lineage>
</organism>
<accession>A0AAU8IGN0</accession>
<dbReference type="InterPro" id="IPR007555">
    <property type="entry name" value="DUF499"/>
</dbReference>
<evidence type="ECO:0000313" key="3">
    <source>
        <dbReference type="EMBL" id="XCJ17368.1"/>
    </source>
</evidence>
<dbReference type="AlphaFoldDB" id="A0AAU8IGN0"/>
<feature type="region of interest" description="Disordered" evidence="1">
    <location>
        <begin position="1007"/>
        <end position="1043"/>
    </location>
</feature>
<evidence type="ECO:0000259" key="2">
    <source>
        <dbReference type="Pfam" id="PF18731"/>
    </source>
</evidence>
<dbReference type="Pfam" id="PF04465">
    <property type="entry name" value="DUF499"/>
    <property type="match status" value="1"/>
</dbReference>
<dbReference type="InterPro" id="IPR041650">
    <property type="entry name" value="HEPN_Swt1"/>
</dbReference>
<feature type="domain" description="Swt1-like HEPN" evidence="2">
    <location>
        <begin position="9"/>
        <end position="131"/>
    </location>
</feature>
<evidence type="ECO:0000256" key="1">
    <source>
        <dbReference type="SAM" id="MobiDB-lite"/>
    </source>
</evidence>
<name>A0AAU8IGN0_9BACL</name>
<protein>
    <submittedName>
        <fullName evidence="3">DUF499 domain-containing protein</fullName>
    </submittedName>
</protein>
<proteinExistence type="predicted"/>
<dbReference type="RefSeq" id="WP_353948616.1">
    <property type="nucleotide sequence ID" value="NZ_CP159510.1"/>
</dbReference>
<sequence length="1123" mass="126334">MSNHELVNRGFEYLLKALAPYIARELQIEYKDNWWLSGVLDVLRDEQKRNLPLTGSWGKLVDSLDIAACLNLIDFQWNQVFRKKLSIDHRTWTKELKGVRNKWAHAGSEDFDDDYTWRALDTMSRLCEQIDAESAENIRSLMRKFRYGSEKGSTAVVQNNRTGDARTAKNRGIMREVPLNGLPSWRDVIEPHPDVAAGRYKNAEFAADLAQVAHGDASYEYQDPVEFFARTYVTEGMSNLLVQALERVTGSGGEPVIQLKTAFGGGKTHSMLALYHLLGGKVSIDKIPNAKSVLEKAGLKSLPKANISVLVGTALNPSKSKRPNNFPGITINTLWGEMAAQLAASEGNPQLYSYVKEADRKGISPGSEALKNLFNACGPCVVLIDELVAYARKIYGVSGLPAGSFENIISFIQEITEAARASKNSLVVASIPESNLEIGGEAGRQVLATIEHTFGRMESVWKPVAADEGFEVVRRRLFLDCKDPAGREQVCSQFSKMYQNNSSDFPIQAKELAYKRELIACYPIHPEVFHRLYDDWATLENFQRTRGVLRLMAAVVHDLWMNNDAGLMIMPSSISLDNPLIRDELTRYLPESWNAIIDHEVDGKNSIPYIEDQQNRRFGQYLACRRVARTILFGSAPTNKKQSVRGIESSSIRLGIAQPGEQISVFNDALGKLQNKLSYLYADSSNNRFWFDTHPTLRKTAEDRAITLFSESDVLNEIERRLRKERKEKPFGGLHICPSSSLDVPDDQFARLVILKPTDTYDSRSKNSRAISAAQNILDNRGNTARLYRNMLAFVASDVNQIPSLKITIRLYLAWQSILRDKESLNLDATQVKETKVNIDRSDETARSRIKNAYQWLLVPRIDREIDLKAIIWDSSNIGGSDDSIVARAVRDMEQKDALITQWAPALLLLELDNVLWKNRDDISIKQLWEQLCSYCYLPRLASYEVLERAICEGIHSTEYFALAEAKSEERYIGLTYNRPITEVNPNSYLVKLVIALKQLTKEQTIKEPAPSEINPGGSENHDGGAAVEVDPNPNKDNGDKQEKAAQVIHFHMSAKLDNTRINRDVSRLVDEIINHVTSLDGSDVDIKLDVDANVTKGIPPETIRTVSENCRTLKIDNFGFDE</sequence>
<dbReference type="EMBL" id="CP159510">
    <property type="protein sequence ID" value="XCJ17368.1"/>
    <property type="molecule type" value="Genomic_DNA"/>
</dbReference>
<gene>
    <name evidence="3" type="ORF">ABNN70_02245</name>
</gene>